<protein>
    <submittedName>
        <fullName evidence="2">Uncharacterized protein</fullName>
    </submittedName>
</protein>
<name>W3X2Q2_PESFW</name>
<organism evidence="2 3">
    <name type="scientific">Pestalotiopsis fici (strain W106-1 / CGMCC3.15140)</name>
    <dbReference type="NCBI Taxonomy" id="1229662"/>
    <lineage>
        <taxon>Eukaryota</taxon>
        <taxon>Fungi</taxon>
        <taxon>Dikarya</taxon>
        <taxon>Ascomycota</taxon>
        <taxon>Pezizomycotina</taxon>
        <taxon>Sordariomycetes</taxon>
        <taxon>Xylariomycetidae</taxon>
        <taxon>Amphisphaeriales</taxon>
        <taxon>Sporocadaceae</taxon>
        <taxon>Pestalotiopsis</taxon>
    </lineage>
</organism>
<sequence length="236" mass="27290">MMFTHVEDDDSNDSNDSDDSDDSDAGNTQDELLKEWNDLMSPVLNNDTNRNASKTPIILPIANELLVEFDVVKWRQRLDDIRRTRYNQSMRWTKGEFSPRPRAENLLWLQVYLLDCEIRQLIKSLRSIVRIEGEILLEPPRELEITSERIAQAVRRAWADMDEDSIQDPLVALDRKIAGELGVSLSEDDTSSYIRQLADLLKLRCVFFAAYLMAIPDSSEFLRYHQSGADIRLPMI</sequence>
<reference evidence="3" key="1">
    <citation type="journal article" date="2015" name="BMC Genomics">
        <title>Genomic and transcriptomic analysis of the endophytic fungus Pestalotiopsis fici reveals its lifestyle and high potential for synthesis of natural products.</title>
        <authorList>
            <person name="Wang X."/>
            <person name="Zhang X."/>
            <person name="Liu L."/>
            <person name="Xiang M."/>
            <person name="Wang W."/>
            <person name="Sun X."/>
            <person name="Che Y."/>
            <person name="Guo L."/>
            <person name="Liu G."/>
            <person name="Guo L."/>
            <person name="Wang C."/>
            <person name="Yin W.B."/>
            <person name="Stadler M."/>
            <person name="Zhang X."/>
            <person name="Liu X."/>
        </authorList>
    </citation>
    <scope>NUCLEOTIDE SEQUENCE [LARGE SCALE GENOMIC DNA]</scope>
    <source>
        <strain evidence="3">W106-1 / CGMCC3.15140</strain>
    </source>
</reference>
<dbReference type="KEGG" id="pfy:PFICI_09525"/>
<dbReference type="OrthoDB" id="5404335at2759"/>
<dbReference type="GeneID" id="19274538"/>
<proteinExistence type="predicted"/>
<dbReference type="HOGENOM" id="CLU_1175784_0_0_1"/>
<accession>W3X2Q2</accession>
<evidence type="ECO:0000313" key="2">
    <source>
        <dbReference type="EMBL" id="ETS79672.1"/>
    </source>
</evidence>
<gene>
    <name evidence="2" type="ORF">PFICI_09525</name>
</gene>
<dbReference type="Proteomes" id="UP000030651">
    <property type="component" value="Unassembled WGS sequence"/>
</dbReference>
<evidence type="ECO:0000256" key="1">
    <source>
        <dbReference type="SAM" id="MobiDB-lite"/>
    </source>
</evidence>
<evidence type="ECO:0000313" key="3">
    <source>
        <dbReference type="Proteomes" id="UP000030651"/>
    </source>
</evidence>
<dbReference type="InParanoid" id="W3X2Q2"/>
<dbReference type="EMBL" id="KI912114">
    <property type="protein sequence ID" value="ETS79672.1"/>
    <property type="molecule type" value="Genomic_DNA"/>
</dbReference>
<feature type="compositionally biased region" description="Acidic residues" evidence="1">
    <location>
        <begin position="7"/>
        <end position="24"/>
    </location>
</feature>
<dbReference type="RefSeq" id="XP_007836297.1">
    <property type="nucleotide sequence ID" value="XM_007838106.1"/>
</dbReference>
<dbReference type="AlphaFoldDB" id="W3X2Q2"/>
<keyword evidence="3" id="KW-1185">Reference proteome</keyword>
<feature type="region of interest" description="Disordered" evidence="1">
    <location>
        <begin position="1"/>
        <end position="28"/>
    </location>
</feature>